<proteinExistence type="predicted"/>
<dbReference type="AlphaFoldDB" id="A0A109BJK2"/>
<dbReference type="Proteomes" id="UP000059074">
    <property type="component" value="Unassembled WGS sequence"/>
</dbReference>
<dbReference type="Pfam" id="PF13770">
    <property type="entry name" value="DUF4169"/>
    <property type="match status" value="1"/>
</dbReference>
<organism evidence="2 3">
    <name type="scientific">Hyphomicrobium sulfonivorans</name>
    <dbReference type="NCBI Taxonomy" id="121290"/>
    <lineage>
        <taxon>Bacteria</taxon>
        <taxon>Pseudomonadati</taxon>
        <taxon>Pseudomonadota</taxon>
        <taxon>Alphaproteobacteria</taxon>
        <taxon>Hyphomicrobiales</taxon>
        <taxon>Hyphomicrobiaceae</taxon>
        <taxon>Hyphomicrobium</taxon>
    </lineage>
</organism>
<evidence type="ECO:0000256" key="1">
    <source>
        <dbReference type="SAM" id="MobiDB-lite"/>
    </source>
</evidence>
<gene>
    <name evidence="2" type="ORF">APY04_1218</name>
</gene>
<dbReference type="InterPro" id="IPR025227">
    <property type="entry name" value="DUF4169"/>
</dbReference>
<dbReference type="EMBL" id="LMTR01000040">
    <property type="protein sequence ID" value="KWT70009.1"/>
    <property type="molecule type" value="Genomic_DNA"/>
</dbReference>
<feature type="region of interest" description="Disordered" evidence="1">
    <location>
        <begin position="1"/>
        <end position="26"/>
    </location>
</feature>
<feature type="region of interest" description="Disordered" evidence="1">
    <location>
        <begin position="54"/>
        <end position="89"/>
    </location>
</feature>
<keyword evidence="3" id="KW-1185">Reference proteome</keyword>
<comment type="caution">
    <text evidence="2">The sequence shown here is derived from an EMBL/GenBank/DDBJ whole genome shotgun (WGS) entry which is preliminary data.</text>
</comment>
<feature type="compositionally biased region" description="Basic and acidic residues" evidence="1">
    <location>
        <begin position="17"/>
        <end position="26"/>
    </location>
</feature>
<dbReference type="RefSeq" id="WP_068460655.1">
    <property type="nucleotide sequence ID" value="NZ_LMTR01000040.1"/>
</dbReference>
<evidence type="ECO:0008006" key="4">
    <source>
        <dbReference type="Google" id="ProtNLM"/>
    </source>
</evidence>
<evidence type="ECO:0000313" key="2">
    <source>
        <dbReference type="EMBL" id="KWT70009.1"/>
    </source>
</evidence>
<evidence type="ECO:0000313" key="3">
    <source>
        <dbReference type="Proteomes" id="UP000059074"/>
    </source>
</evidence>
<dbReference type="STRING" id="121290.APY04_1218"/>
<sequence length="89" mass="9734">MAAEIINLRRARKAKNRREAEARAEENRVAFGRTKAERQATDAANALEARKLNGLLLERSANTGDSPERDAPAPEQPTPDDDPANGPSR</sequence>
<reference evidence="2 3" key="1">
    <citation type="submission" date="2015-10" db="EMBL/GenBank/DDBJ databases">
        <title>Transcriptomic analysis of a linuron degrading triple-species bacterial consortium.</title>
        <authorList>
            <person name="Albers P."/>
        </authorList>
    </citation>
    <scope>NUCLEOTIDE SEQUENCE [LARGE SCALE GENOMIC DNA]</scope>
    <source>
        <strain evidence="2 3">WDL6</strain>
    </source>
</reference>
<protein>
    <recommendedName>
        <fullName evidence="4">DUF4169 family protein</fullName>
    </recommendedName>
</protein>
<name>A0A109BJK2_HYPSL</name>
<accession>A0A109BJK2</accession>
<dbReference type="PATRIC" id="fig|121290.4.peg.3179"/>
<dbReference type="OrthoDB" id="7173889at2"/>